<keyword evidence="2" id="KW-1185">Reference proteome</keyword>
<name>A0ABM3H4M1_9MYRT</name>
<keyword evidence="1" id="KW-0611">Plant defense</keyword>
<reference evidence="3" key="1">
    <citation type="submission" date="2025-08" db="UniProtKB">
        <authorList>
            <consortium name="RefSeq"/>
        </authorList>
    </citation>
    <scope>IDENTIFICATION</scope>
    <source>
        <tissue evidence="3">Leaf</tissue>
    </source>
</reference>
<evidence type="ECO:0000256" key="1">
    <source>
        <dbReference type="ARBA" id="ARBA00022821"/>
    </source>
</evidence>
<dbReference type="Gene3D" id="3.80.10.10">
    <property type="entry name" value="Ribonuclease Inhibitor"/>
    <property type="match status" value="2"/>
</dbReference>
<dbReference type="GeneID" id="125314114"/>
<accession>A0ABM3H4M1</accession>
<dbReference type="RefSeq" id="XP_048131546.1">
    <property type="nucleotide sequence ID" value="XM_048275589.1"/>
</dbReference>
<gene>
    <name evidence="3" type="primary">LOC125314114</name>
</gene>
<dbReference type="Proteomes" id="UP000827889">
    <property type="component" value="Chromosome 3"/>
</dbReference>
<sequence>MEKLEQLEVGHVVLEEISDNIGKLQFLRILKLQPTRISALPQLPESLITLCFHSYSMKMLPDLSNLLNLRTLDLHLGRQPEDPPILEEAPSDWWIGRLRMLEELYLSCLDITTLSSDIVFLSQLKRLELSCDNLQCLPRLPSNLSSLLIGGSSSLKTTGDLSYLKSLSDLTVMRCDQLTEIQGLEGLENLISLELNELSSLVELPDLTNLKKLKKIHLTYCRKLSEIRDIPKSLEMLEIGDYSKLQLLPDLSNLKKLKTIHLWDCDELFELRGVPELLQILEIVGCFKPQELPDCHVTRI</sequence>
<protein>
    <submittedName>
        <fullName evidence="3">Outer membrane protein YopM-like</fullName>
    </submittedName>
</protein>
<dbReference type="InterPro" id="IPR032675">
    <property type="entry name" value="LRR_dom_sf"/>
</dbReference>
<organism evidence="2 3">
    <name type="scientific">Rhodamnia argentea</name>
    <dbReference type="NCBI Taxonomy" id="178133"/>
    <lineage>
        <taxon>Eukaryota</taxon>
        <taxon>Viridiplantae</taxon>
        <taxon>Streptophyta</taxon>
        <taxon>Embryophyta</taxon>
        <taxon>Tracheophyta</taxon>
        <taxon>Spermatophyta</taxon>
        <taxon>Magnoliopsida</taxon>
        <taxon>eudicotyledons</taxon>
        <taxon>Gunneridae</taxon>
        <taxon>Pentapetalae</taxon>
        <taxon>rosids</taxon>
        <taxon>malvids</taxon>
        <taxon>Myrtales</taxon>
        <taxon>Myrtaceae</taxon>
        <taxon>Myrtoideae</taxon>
        <taxon>Myrteae</taxon>
        <taxon>Australasian group</taxon>
        <taxon>Rhodamnia</taxon>
    </lineage>
</organism>
<proteinExistence type="predicted"/>
<dbReference type="PANTHER" id="PTHR36766:SF70">
    <property type="entry name" value="DISEASE RESISTANCE PROTEIN RGA4"/>
    <property type="match status" value="1"/>
</dbReference>
<dbReference type="PANTHER" id="PTHR36766">
    <property type="entry name" value="PLANT BROAD-SPECTRUM MILDEW RESISTANCE PROTEIN RPW8"/>
    <property type="match status" value="1"/>
</dbReference>
<dbReference type="SUPFAM" id="SSF52058">
    <property type="entry name" value="L domain-like"/>
    <property type="match status" value="1"/>
</dbReference>
<evidence type="ECO:0000313" key="2">
    <source>
        <dbReference type="Proteomes" id="UP000827889"/>
    </source>
</evidence>
<evidence type="ECO:0000313" key="3">
    <source>
        <dbReference type="RefSeq" id="XP_048131546.1"/>
    </source>
</evidence>